<sequence length="123" mass="12835">MATSVVQTGETLVLQGQPAPDNSSAAASQWQLARDSVEPLFNLQAGSRLVMSDVALLDVELGPGSSDSAVLLPPLPQLAAPNASASLLLQRVTLVLSNCSALRQLQNRQCRLQLADSDGSSPE</sequence>
<feature type="non-terminal residue" evidence="1">
    <location>
        <position position="123"/>
    </location>
</feature>
<accession>A0A699Z864</accession>
<gene>
    <name evidence="1" type="ORF">HaLaN_14290</name>
</gene>
<evidence type="ECO:0000313" key="2">
    <source>
        <dbReference type="Proteomes" id="UP000485058"/>
    </source>
</evidence>
<feature type="non-terminal residue" evidence="1">
    <location>
        <position position="1"/>
    </location>
</feature>
<name>A0A699Z864_HAELA</name>
<dbReference type="AlphaFoldDB" id="A0A699Z864"/>
<evidence type="ECO:0000313" key="1">
    <source>
        <dbReference type="EMBL" id="GFH17620.1"/>
    </source>
</evidence>
<dbReference type="Proteomes" id="UP000485058">
    <property type="component" value="Unassembled WGS sequence"/>
</dbReference>
<organism evidence="1 2">
    <name type="scientific">Haematococcus lacustris</name>
    <name type="common">Green alga</name>
    <name type="synonym">Haematococcus pluvialis</name>
    <dbReference type="NCBI Taxonomy" id="44745"/>
    <lineage>
        <taxon>Eukaryota</taxon>
        <taxon>Viridiplantae</taxon>
        <taxon>Chlorophyta</taxon>
        <taxon>core chlorophytes</taxon>
        <taxon>Chlorophyceae</taxon>
        <taxon>CS clade</taxon>
        <taxon>Chlamydomonadales</taxon>
        <taxon>Haematococcaceae</taxon>
        <taxon>Haematococcus</taxon>
    </lineage>
</organism>
<reference evidence="1 2" key="1">
    <citation type="submission" date="2020-02" db="EMBL/GenBank/DDBJ databases">
        <title>Draft genome sequence of Haematococcus lacustris strain NIES-144.</title>
        <authorList>
            <person name="Morimoto D."/>
            <person name="Nakagawa S."/>
            <person name="Yoshida T."/>
            <person name="Sawayama S."/>
        </authorList>
    </citation>
    <scope>NUCLEOTIDE SEQUENCE [LARGE SCALE GENOMIC DNA]</scope>
    <source>
        <strain evidence="1 2">NIES-144</strain>
    </source>
</reference>
<proteinExistence type="predicted"/>
<keyword evidence="2" id="KW-1185">Reference proteome</keyword>
<dbReference type="EMBL" id="BLLF01001177">
    <property type="protein sequence ID" value="GFH17620.1"/>
    <property type="molecule type" value="Genomic_DNA"/>
</dbReference>
<comment type="caution">
    <text evidence="1">The sequence shown here is derived from an EMBL/GenBank/DDBJ whole genome shotgun (WGS) entry which is preliminary data.</text>
</comment>
<protein>
    <submittedName>
        <fullName evidence="1">Uncharacterized protein</fullName>
    </submittedName>
</protein>